<organism evidence="2 3">
    <name type="scientific">Undibacterium hunanense</name>
    <dbReference type="NCBI Taxonomy" id="2762292"/>
    <lineage>
        <taxon>Bacteria</taxon>
        <taxon>Pseudomonadati</taxon>
        <taxon>Pseudomonadota</taxon>
        <taxon>Betaproteobacteria</taxon>
        <taxon>Burkholderiales</taxon>
        <taxon>Oxalobacteraceae</taxon>
        <taxon>Undibacterium</taxon>
    </lineage>
</organism>
<name>A0ABR6ZSA8_9BURK</name>
<proteinExistence type="predicted"/>
<evidence type="ECO:0000313" key="3">
    <source>
        <dbReference type="Proteomes" id="UP000650424"/>
    </source>
</evidence>
<protein>
    <submittedName>
        <fullName evidence="2">Uncharacterized protein</fullName>
    </submittedName>
</protein>
<evidence type="ECO:0000313" key="2">
    <source>
        <dbReference type="EMBL" id="MBC3918793.1"/>
    </source>
</evidence>
<dbReference type="EMBL" id="JACOGF010000007">
    <property type="protein sequence ID" value="MBC3918793.1"/>
    <property type="molecule type" value="Genomic_DNA"/>
</dbReference>
<keyword evidence="1" id="KW-0812">Transmembrane</keyword>
<sequence length="105" mass="11714">MKKSIKISLAIVVILAITIYTQITIFVVPPIGLLPEGKTVIITRFEKTAFIDSPDAMCERIQDGVSLFCRGMMMGSVIKNSKILLRLPYSPWLYSISTGGKTYDR</sequence>
<gene>
    <name evidence="2" type="ORF">H8L32_14960</name>
</gene>
<keyword evidence="1" id="KW-0472">Membrane</keyword>
<dbReference type="RefSeq" id="WP_186948056.1">
    <property type="nucleotide sequence ID" value="NZ_JACOGF010000007.1"/>
</dbReference>
<evidence type="ECO:0000256" key="1">
    <source>
        <dbReference type="SAM" id="Phobius"/>
    </source>
</evidence>
<reference evidence="2 3" key="1">
    <citation type="submission" date="2020-08" db="EMBL/GenBank/DDBJ databases">
        <title>Novel species isolated from subtropical streams in China.</title>
        <authorList>
            <person name="Lu H."/>
        </authorList>
    </citation>
    <scope>NUCLEOTIDE SEQUENCE [LARGE SCALE GENOMIC DNA]</scope>
    <source>
        <strain evidence="2 3">CY18W</strain>
    </source>
</reference>
<comment type="caution">
    <text evidence="2">The sequence shown here is derived from an EMBL/GenBank/DDBJ whole genome shotgun (WGS) entry which is preliminary data.</text>
</comment>
<dbReference type="Proteomes" id="UP000650424">
    <property type="component" value="Unassembled WGS sequence"/>
</dbReference>
<keyword evidence="1" id="KW-1133">Transmembrane helix</keyword>
<keyword evidence="3" id="KW-1185">Reference proteome</keyword>
<accession>A0ABR6ZSA8</accession>
<feature type="transmembrane region" description="Helical" evidence="1">
    <location>
        <begin position="7"/>
        <end position="28"/>
    </location>
</feature>